<dbReference type="Gene3D" id="3.40.50.300">
    <property type="entry name" value="P-loop containing nucleotide triphosphate hydrolases"/>
    <property type="match status" value="2"/>
</dbReference>
<evidence type="ECO:0000259" key="2">
    <source>
        <dbReference type="PROSITE" id="PS51194"/>
    </source>
</evidence>
<proteinExistence type="predicted"/>
<dbReference type="GO" id="GO:0003677">
    <property type="term" value="F:DNA binding"/>
    <property type="evidence" value="ECO:0007669"/>
    <property type="project" value="InterPro"/>
</dbReference>
<evidence type="ECO:0000259" key="1">
    <source>
        <dbReference type="PROSITE" id="PS51192"/>
    </source>
</evidence>
<accession>A0A5C7XXS8</accession>
<dbReference type="SMART" id="SM00487">
    <property type="entry name" value="DEXDc"/>
    <property type="match status" value="1"/>
</dbReference>
<keyword evidence="3" id="KW-0067">ATP-binding</keyword>
<evidence type="ECO:0000313" key="4">
    <source>
        <dbReference type="Proteomes" id="UP000321797"/>
    </source>
</evidence>
<dbReference type="GO" id="GO:0016787">
    <property type="term" value="F:hydrolase activity"/>
    <property type="evidence" value="ECO:0007669"/>
    <property type="project" value="InterPro"/>
</dbReference>
<gene>
    <name evidence="3" type="ORF">E6Q54_14885</name>
</gene>
<dbReference type="Pfam" id="PF00271">
    <property type="entry name" value="Helicase_C"/>
    <property type="match status" value="1"/>
</dbReference>
<reference evidence="3 4" key="1">
    <citation type="submission" date="2018-09" db="EMBL/GenBank/DDBJ databases">
        <title>Metagenome Assembled Genomes from an Advanced Water Purification Facility.</title>
        <authorList>
            <person name="Stamps B.W."/>
            <person name="Spear J.R."/>
        </authorList>
    </citation>
    <scope>NUCLEOTIDE SEQUENCE [LARGE SCALE GENOMIC DNA]</scope>
    <source>
        <strain evidence="3">Bin_29_2</strain>
    </source>
</reference>
<dbReference type="GO" id="GO:0005829">
    <property type="term" value="C:cytosol"/>
    <property type="evidence" value="ECO:0007669"/>
    <property type="project" value="TreeGrafter"/>
</dbReference>
<protein>
    <submittedName>
        <fullName evidence="3">DEAD/DEAH box helicase</fullName>
    </submittedName>
</protein>
<comment type="caution">
    <text evidence="3">The sequence shown here is derived from an EMBL/GenBank/DDBJ whole genome shotgun (WGS) entry which is preliminary data.</text>
</comment>
<dbReference type="SUPFAM" id="SSF55874">
    <property type="entry name" value="ATPase domain of HSP90 chaperone/DNA topoisomerase II/histidine kinase"/>
    <property type="match status" value="1"/>
</dbReference>
<dbReference type="PROSITE" id="PS51192">
    <property type="entry name" value="HELICASE_ATP_BIND_1"/>
    <property type="match status" value="1"/>
</dbReference>
<dbReference type="InterPro" id="IPR006935">
    <property type="entry name" value="Helicase/UvrB_N"/>
</dbReference>
<name>A0A5C7XXS8_9MYCO</name>
<feature type="domain" description="Helicase C-terminal" evidence="2">
    <location>
        <begin position="1430"/>
        <end position="1574"/>
    </location>
</feature>
<dbReference type="PANTHER" id="PTHR47396">
    <property type="entry name" value="TYPE I RESTRICTION ENZYME ECOKI R PROTEIN"/>
    <property type="match status" value="1"/>
</dbReference>
<dbReference type="EMBL" id="SSGD01000087">
    <property type="protein sequence ID" value="TXI54365.1"/>
    <property type="molecule type" value="Genomic_DNA"/>
</dbReference>
<keyword evidence="3" id="KW-0347">Helicase</keyword>
<dbReference type="InterPro" id="IPR050742">
    <property type="entry name" value="Helicase_Restrict-Modif_Enz"/>
</dbReference>
<dbReference type="InterPro" id="IPR027417">
    <property type="entry name" value="P-loop_NTPase"/>
</dbReference>
<keyword evidence="3" id="KW-0547">Nucleotide-binding</keyword>
<dbReference type="NCBIfam" id="NF047352">
    <property type="entry name" value="P_loop_sacsin"/>
    <property type="match status" value="1"/>
</dbReference>
<dbReference type="PANTHER" id="PTHR47396:SF1">
    <property type="entry name" value="ATP-DEPENDENT HELICASE IRC3-RELATED"/>
    <property type="match status" value="1"/>
</dbReference>
<dbReference type="SUPFAM" id="SSF52540">
    <property type="entry name" value="P-loop containing nucleoside triphosphate hydrolases"/>
    <property type="match status" value="1"/>
</dbReference>
<evidence type="ECO:0000313" key="3">
    <source>
        <dbReference type="EMBL" id="TXI54365.1"/>
    </source>
</evidence>
<dbReference type="InterPro" id="IPR036890">
    <property type="entry name" value="HATPase_C_sf"/>
</dbReference>
<sequence>MPGWNPNPALVAEVKEQFIRAVSSYRANPHLIAEHVGLEDSIRVGGYANRSLLELVQNAADAMSGTNQDIEGRCPGRVELVLAPESETLYCANAGRPFSKSGLIALTQAYLSSKRGDEIGRFGLGFKSVLSVTDAPQIFSRSVSFEFNSPEAIAAIGDVSAETRKFPILRTPTLIDAVQHFADDPILAELADWAVTIVKLPHVRAENLRRVRAEIENFASEFLLFVSSVREVKLRVLGENSLDTSHVSRDLGAGVLKIERPDGSGDEWIVQDRMHAPSTGARQQVGEAVSRAKVKVTVAMPVRQAQQRIGQFWSYFPLIDTTSASALFNAPWSVNDDRTTLLENDYNREILRTVAEVFVEVLPRVSTPDDPAAHLDYLPARGREERSFGDGQLSTLIPRRSIEVPLIPGVTGELRQAHGLRPLDFAYDTAVVDETIHREWIASSNTVDDVPHWRCYSSAQRFTRLRQLFAISASPDLLEEGGRDMKRALEVMPKRGILSWLKEWADGDDIASAAEAIRFVLKHRDIPDIFKARVLPTTAGIRTLSDKNVVFLRQEEGVTIEGAVFVDPRLLALRGVEKLLQEAGFRDLDPIAILRARIANLSSNSESDELAKFWDAVLGVSVRDALDVLRSNPRAAVKVPTRDGGWSWPRQVVDLDEPLPGEHAWMLLDQQRCLPQIAHSLGVIQAPLKNYAFDDEVLGEEYQAWVLESLNSSLGPGDRPIEHITLFPSRDHAPGPFSLLPILRDVGGSAQLRETWTRGLLSFGDADWDCEDTDSHVNHRVPSPVRWAVDRAGVVNSTRGYKSPGEVAAPSLVQFRDLLPLYMGPGAIADILGLPDDLEDVPANVLRDALEAELLPSNVTDEVLTEFIVTASRVAFPGAHPRAIPARIGRAVESRSPSSVFVAVSDEQRDFLASRQRPYLRADQERADDLVEVVGCRRFEDTFAFSMVIEGKQAGERLLDVFTGLRGTFAESSLTNASISRAAMITKRVTTQDGVEDQSFDWHLDGVDLVVQSTLDSQRLLPVINEAFDLRLTNADLENVRKASQDHRLEQLRRRAIAAASDTERLEIYFGDDDLRDELPKGLWQALEAQGLVDASTSVADLYLTVYGSDAVKQLRELFRREGFQDVPTAWAGGGAVISWLRKMGFGSEFAGRRTEHQEPEFVVPGKVQLTDLHPFQSLISDELASVLTAREGDGRALKAMVELPTGAGKTRVATETVLRLFVEGDLSGTVLWIAQSLELCEQAVQTWSLVWRGLGDERPLTIGRLWDGNVVHQPDTEFCVVVATDAMLDSVAGTPEYEWLSNPAAVIIDEGHRAGDSERYTRLLSWLGVAGRGWARPLIGLSATPFRGTSEEGTKRLASRFGSRKISAFATNPYGELAALGVLAKVRHELLTGVDVELTQSERSDAARLRRINPNVLERIGQDHVRMAILVDHIMNLDPSWPVLVFTPSVLSAQVLAATLRYRGIVAESVSGQTGRQQRRDVIERFKRNDIRVLANCDLLIQGFDAPGVRALYIARPTFSPNAYIQMAGRGLRGPANGGKEECLIVDMADNFGDINKFLGFHDYEELWKEQHA</sequence>
<dbReference type="SMART" id="SM00490">
    <property type="entry name" value="HELICc"/>
    <property type="match status" value="1"/>
</dbReference>
<dbReference type="Pfam" id="PF04851">
    <property type="entry name" value="ResIII"/>
    <property type="match status" value="1"/>
</dbReference>
<dbReference type="PROSITE" id="PS51194">
    <property type="entry name" value="HELICASE_CTER"/>
    <property type="match status" value="1"/>
</dbReference>
<dbReference type="InterPro" id="IPR001650">
    <property type="entry name" value="Helicase_C-like"/>
</dbReference>
<dbReference type="GO" id="GO:0004386">
    <property type="term" value="F:helicase activity"/>
    <property type="evidence" value="ECO:0007669"/>
    <property type="project" value="UniProtKB-KW"/>
</dbReference>
<keyword evidence="3" id="KW-0378">Hydrolase</keyword>
<dbReference type="GO" id="GO:0005524">
    <property type="term" value="F:ATP binding"/>
    <property type="evidence" value="ECO:0007669"/>
    <property type="project" value="InterPro"/>
</dbReference>
<organism evidence="3 4">
    <name type="scientific">Mycolicibacter arupensis</name>
    <dbReference type="NCBI Taxonomy" id="342002"/>
    <lineage>
        <taxon>Bacteria</taxon>
        <taxon>Bacillati</taxon>
        <taxon>Actinomycetota</taxon>
        <taxon>Actinomycetes</taxon>
        <taxon>Mycobacteriales</taxon>
        <taxon>Mycobacteriaceae</taxon>
        <taxon>Mycolicibacter</taxon>
    </lineage>
</organism>
<feature type="domain" description="Helicase ATP-binding" evidence="1">
    <location>
        <begin position="1191"/>
        <end position="1364"/>
    </location>
</feature>
<dbReference type="Proteomes" id="UP000321797">
    <property type="component" value="Unassembled WGS sequence"/>
</dbReference>
<dbReference type="Gene3D" id="3.30.565.10">
    <property type="entry name" value="Histidine kinase-like ATPase, C-terminal domain"/>
    <property type="match status" value="1"/>
</dbReference>
<dbReference type="InterPro" id="IPR014001">
    <property type="entry name" value="Helicase_ATP-bd"/>
</dbReference>